<dbReference type="GO" id="GO:0018996">
    <property type="term" value="P:molting cycle, collagen and cuticulin-based cuticle"/>
    <property type="evidence" value="ECO:0007669"/>
    <property type="project" value="TreeGrafter"/>
</dbReference>
<feature type="transmembrane region" description="Helical" evidence="9">
    <location>
        <begin position="682"/>
        <end position="701"/>
    </location>
</feature>
<feature type="transmembrane region" description="Helical" evidence="9">
    <location>
        <begin position="262"/>
        <end position="281"/>
    </location>
</feature>
<evidence type="ECO:0000256" key="9">
    <source>
        <dbReference type="SAM" id="Phobius"/>
    </source>
</evidence>
<feature type="transmembrane region" description="Helical" evidence="9">
    <location>
        <begin position="293"/>
        <end position="316"/>
    </location>
</feature>
<dbReference type="InterPro" id="IPR051697">
    <property type="entry name" value="Patched_domain-protein"/>
</dbReference>
<evidence type="ECO:0000256" key="6">
    <source>
        <dbReference type="ARBA" id="ARBA00023136"/>
    </source>
</evidence>
<dbReference type="AlphaFoldDB" id="A0AAF3EJG6"/>
<feature type="transmembrane region" description="Helical" evidence="9">
    <location>
        <begin position="803"/>
        <end position="832"/>
    </location>
</feature>
<organism evidence="11 12">
    <name type="scientific">Mesorhabditis belari</name>
    <dbReference type="NCBI Taxonomy" id="2138241"/>
    <lineage>
        <taxon>Eukaryota</taxon>
        <taxon>Metazoa</taxon>
        <taxon>Ecdysozoa</taxon>
        <taxon>Nematoda</taxon>
        <taxon>Chromadorea</taxon>
        <taxon>Rhabditida</taxon>
        <taxon>Rhabditina</taxon>
        <taxon>Rhabditomorpha</taxon>
        <taxon>Rhabditoidea</taxon>
        <taxon>Rhabditidae</taxon>
        <taxon>Mesorhabditinae</taxon>
        <taxon>Mesorhabditis</taxon>
    </lineage>
</organism>
<evidence type="ECO:0000256" key="3">
    <source>
        <dbReference type="ARBA" id="ARBA00022475"/>
    </source>
</evidence>
<feature type="transmembrane region" description="Helical" evidence="9">
    <location>
        <begin position="364"/>
        <end position="383"/>
    </location>
</feature>
<feature type="transmembrane region" description="Helical" evidence="9">
    <location>
        <begin position="395"/>
        <end position="418"/>
    </location>
</feature>
<keyword evidence="11" id="KW-1185">Reference proteome</keyword>
<proteinExistence type="inferred from homology"/>
<reference evidence="12" key="1">
    <citation type="submission" date="2024-02" db="UniProtKB">
        <authorList>
            <consortium name="WormBaseParasite"/>
        </authorList>
    </citation>
    <scope>IDENTIFICATION</scope>
</reference>
<feature type="region of interest" description="Disordered" evidence="8">
    <location>
        <begin position="836"/>
        <end position="859"/>
    </location>
</feature>
<feature type="transmembrane region" description="Helical" evidence="9">
    <location>
        <begin position="322"/>
        <end position="344"/>
    </location>
</feature>
<dbReference type="GO" id="GO:0005886">
    <property type="term" value="C:plasma membrane"/>
    <property type="evidence" value="ECO:0007669"/>
    <property type="project" value="UniProtKB-SubCell"/>
</dbReference>
<keyword evidence="6 9" id="KW-0472">Membrane</keyword>
<dbReference type="PANTHER" id="PTHR10796:SF104">
    <property type="entry name" value="SSD DOMAIN-CONTAINING PROTEIN"/>
    <property type="match status" value="1"/>
</dbReference>
<evidence type="ECO:0000256" key="7">
    <source>
        <dbReference type="ARBA" id="ARBA00023180"/>
    </source>
</evidence>
<evidence type="ECO:0000259" key="10">
    <source>
        <dbReference type="PROSITE" id="PS50156"/>
    </source>
</evidence>
<accession>A0AAF3EJG6</accession>
<dbReference type="WBParaSite" id="MBELARI_LOCUS1417">
    <property type="protein sequence ID" value="MBELARI_LOCUS1417"/>
    <property type="gene ID" value="MBELARI_LOCUS1417"/>
</dbReference>
<evidence type="ECO:0000256" key="5">
    <source>
        <dbReference type="ARBA" id="ARBA00022989"/>
    </source>
</evidence>
<dbReference type="PANTHER" id="PTHR10796">
    <property type="entry name" value="PATCHED-RELATED"/>
    <property type="match status" value="1"/>
</dbReference>
<sequence length="932" mass="104880">MKSGKSPSEWAQTLKGSFEKGQKGQEHFFRWLGAVIGRSPFIILFLSFLVTGLLSSGLFYFEETSNVREAYSPQDSPSRKEYEVSREFLNQNGTLDPSYIMIEARDHDNLLKPEYRERLQELVKFLQNNVSIEYHGAEWFYRDLCEPYCELNTALLAFLRLYDPSNPSTYTYPNIEIFGSQAFIGNNVYNLKLSDSGLIESFSTAILPFYLVSHHEDEKVIYNWLIEARKAFEQPQFAIFECGITGDLLISAEVRRMGLETAPLIVGSVAAMIAFVVASSFRRDPSRSKPWESLCGCLIPLLSLLAAAGIMCFFEMKFQSIMVASLFLVLSVGVDDVFIILRAWDRTSTDDPIPDRMAITLEEAGASITISSITNVMAFVIGMTSSTPAVKAFSLFSAVSITVCYFYILIMFSAVLAWSGRREKSGKQAVLCCLKANRQARSQLVEEMVAIQVRVIRWWAKTCLTWTCRIVLLILMALYYYLSAVGIQRVETLISLEKMTLPDSYVQNFQKHFEDAMRSMQPISVFVKNPGDLRDPKRLETVKKIVDEFETTVNSYGPNSTFFWIRQYEDFLEYYVDSDDEEGNVKPKFTYTEIPTFFQSATYFYLETFVKFNSTACDDDLPDCISEFFFMTNFAGVIKYHELIPAVKAWRAIAEKYPDFGVFPFSDHSPFVDQTMVIDSTVWSSVGASLLCTALACVLFIPSLFCVICACCSVLSITVGIVGILTLWGIQLDPLSMAALLMAIGFSVDYTAHMCYHYYKAKPLNAVDKVEEALTTIGWPLMQVGFSTLVALAPLVFKQSYLAIVFLKTITVVVVLGMWHGLVVLPVILAALTKKNDAPTPSSSDSSERSSQRSHERKESIYRTQALINRLHKEFGKGAKVGAINEPPALSPEKACEKPAFTHRIALGRTKSSEIIDQAVAQQPLPTISRNF</sequence>
<dbReference type="Gene3D" id="1.20.1640.10">
    <property type="entry name" value="Multidrug efflux transporter AcrB transmembrane domain"/>
    <property type="match status" value="2"/>
</dbReference>
<feature type="transmembrane region" description="Helical" evidence="9">
    <location>
        <begin position="463"/>
        <end position="482"/>
    </location>
</feature>
<comment type="subcellular location">
    <subcellularLocation>
        <location evidence="1">Cell membrane</location>
        <topology evidence="1">Multi-pass membrane protein</topology>
    </subcellularLocation>
</comment>
<protein>
    <submittedName>
        <fullName evidence="12">SSD domain-containing protein</fullName>
    </submittedName>
</protein>
<evidence type="ECO:0000256" key="1">
    <source>
        <dbReference type="ARBA" id="ARBA00004651"/>
    </source>
</evidence>
<feature type="transmembrane region" description="Helical" evidence="9">
    <location>
        <begin position="777"/>
        <end position="797"/>
    </location>
</feature>
<feature type="transmembrane region" description="Helical" evidence="9">
    <location>
        <begin position="708"/>
        <end position="730"/>
    </location>
</feature>
<evidence type="ECO:0000313" key="12">
    <source>
        <dbReference type="WBParaSite" id="MBELARI_LOCUS1417"/>
    </source>
</evidence>
<dbReference type="PROSITE" id="PS50156">
    <property type="entry name" value="SSD"/>
    <property type="match status" value="1"/>
</dbReference>
<keyword evidence="4 9" id="KW-0812">Transmembrane</keyword>
<dbReference type="FunFam" id="1.20.1640.10:FF:000013">
    <property type="entry name" value="PaTched Related family"/>
    <property type="match status" value="1"/>
</dbReference>
<dbReference type="Proteomes" id="UP000887575">
    <property type="component" value="Unassembled WGS sequence"/>
</dbReference>
<dbReference type="Pfam" id="PF02460">
    <property type="entry name" value="Patched"/>
    <property type="match status" value="1"/>
</dbReference>
<feature type="domain" description="SSD" evidence="10">
    <location>
        <begin position="261"/>
        <end position="418"/>
    </location>
</feature>
<keyword evidence="5 9" id="KW-1133">Transmembrane helix</keyword>
<dbReference type="InterPro" id="IPR003392">
    <property type="entry name" value="PTHD_SSD"/>
</dbReference>
<evidence type="ECO:0000256" key="8">
    <source>
        <dbReference type="SAM" id="MobiDB-lite"/>
    </source>
</evidence>
<dbReference type="GO" id="GO:0006897">
    <property type="term" value="P:endocytosis"/>
    <property type="evidence" value="ECO:0007669"/>
    <property type="project" value="TreeGrafter"/>
</dbReference>
<feature type="compositionally biased region" description="Basic and acidic residues" evidence="8">
    <location>
        <begin position="846"/>
        <end position="859"/>
    </location>
</feature>
<dbReference type="SUPFAM" id="SSF82866">
    <property type="entry name" value="Multidrug efflux transporter AcrB transmembrane domain"/>
    <property type="match status" value="2"/>
</dbReference>
<evidence type="ECO:0000313" key="11">
    <source>
        <dbReference type="Proteomes" id="UP000887575"/>
    </source>
</evidence>
<dbReference type="InterPro" id="IPR000731">
    <property type="entry name" value="SSD"/>
</dbReference>
<evidence type="ECO:0000256" key="2">
    <source>
        <dbReference type="ARBA" id="ARBA00005585"/>
    </source>
</evidence>
<comment type="similarity">
    <text evidence="2">Belongs to the patched family.</text>
</comment>
<keyword evidence="3" id="KW-1003">Cell membrane</keyword>
<name>A0AAF3EJG6_9BILA</name>
<keyword evidence="7" id="KW-0325">Glycoprotein</keyword>
<evidence type="ECO:0000256" key="4">
    <source>
        <dbReference type="ARBA" id="ARBA00022692"/>
    </source>
</evidence>
<dbReference type="GO" id="GO:0030659">
    <property type="term" value="C:cytoplasmic vesicle membrane"/>
    <property type="evidence" value="ECO:0007669"/>
    <property type="project" value="TreeGrafter"/>
</dbReference>